<evidence type="ECO:0000313" key="1">
    <source>
        <dbReference type="EMBL" id="KAI4835947.1"/>
    </source>
</evidence>
<evidence type="ECO:0000313" key="2">
    <source>
        <dbReference type="Proteomes" id="UP001056978"/>
    </source>
</evidence>
<dbReference type="Proteomes" id="UP001056978">
    <property type="component" value="Chromosome 13"/>
</dbReference>
<accession>A0ACB9Y5U7</accession>
<dbReference type="EMBL" id="CM043781">
    <property type="protein sequence ID" value="KAI4835947.1"/>
    <property type="molecule type" value="Genomic_DNA"/>
</dbReference>
<protein>
    <submittedName>
        <fullName evidence="1">Uncharacterized protein</fullName>
    </submittedName>
</protein>
<organism evidence="1 2">
    <name type="scientific">Plasmodium brasilianum</name>
    <dbReference type="NCBI Taxonomy" id="5824"/>
    <lineage>
        <taxon>Eukaryota</taxon>
        <taxon>Sar</taxon>
        <taxon>Alveolata</taxon>
        <taxon>Apicomplexa</taxon>
        <taxon>Aconoidasida</taxon>
        <taxon>Haemosporida</taxon>
        <taxon>Plasmodiidae</taxon>
        <taxon>Plasmodium</taxon>
        <taxon>Plasmodium (Plasmodium)</taxon>
    </lineage>
</organism>
<comment type="caution">
    <text evidence="1">The sequence shown here is derived from an EMBL/GenBank/DDBJ whole genome shotgun (WGS) entry which is preliminary data.</text>
</comment>
<sequence>MAIDSETFYGKGKDRKVSSFEGNIEKYSVLKRISNFNDTNTNSIKKRYFYKQHDALLYYRELLKWGESNIHQDDKYDYSKYDKADNDDNRVTEGSNHNDNKKVVLYTEELENGKRCFILDSFYNFLKSYCIYALSLEEIYFGDKKDKDKNSLPINRSRKEDEMHLYELIITNENRWLFFDIEYDMINNYESKNHILFIFLIELCLFVYTYFDIKICLNDILILESSSNEKISFHIIVKNIHILNYNYYEYLVDYCYFFLKNNMNIPENNFYDKYKKYQTKMKQQQNYLLFSNENYVKYFVDLFINHIITTIEQSENACIINSSTVYIQCEPKGPILNKNYYTFNDSNFYSYTNMRYPKYQAYDTNARCFDKVSDCTNLTNLRTAQNIYNGRIERSSNNLMNKNTFDLINDFSEVQDLVTAIEEGRYPQISNGIINNCIGCSTKSEKTDEERGEKVEKNKKKGFYFDLYNHMLEYIVEHYIKKLKNENYHDEQTENYIILLFAIKKDVNLGSNVHRGGSKDDKRGNNWGDDGDDKKDDLNNRLKDDQDLKYCELSSKLEEYNYSKQMGKDSVKRLIQKQKNNFVCACGQSMETNREVVMLKCIIDNSVYSRNRNFRMIFSSKKKNNNKLLVSNSNVKKYDKRDISNLILKSLVAFYFKSDLPYKISEDALFKNDKLKNKYGEINFINHGAVNIYNSSSNNNSSSTSILLKMKQRNVQRNVSLDLVNYDHAHNMLKIIFYWNFELYKNFKKNKIYVNNFQSEINKEYFYRIILIYNNLKYENYEHINQCNISSTLNFENEEKCFEQGVIKNACEESQGNVLSKEDNQKRNKHERKGRAQDNAYKGILSINYNYLDKYDILFLKNETFFFYVLSEYKKIFNIKADGYPSLLIKYFIYSISCNNDEYTLNFRDNKYCKNKNLSHKSNHIYIIYNYIKNLDILFVAPSRDRGRIYRVPHINATYVTDVTNSNNFVKEVEQNRCHYIIKEKESRKYGNLMISRIVFKLKDQVIRG</sequence>
<name>A0ACB9Y5U7_PLABR</name>
<reference evidence="1" key="1">
    <citation type="submission" date="2022-06" db="EMBL/GenBank/DDBJ databases">
        <title>The First Complete Genome of the Simian Malaria Parasite Plasmodium brasilianum.</title>
        <authorList>
            <person name="Bajic M."/>
            <person name="Ravishankar S."/>
        </authorList>
    </citation>
    <scope>NUCLEOTIDE SEQUENCE</scope>
    <source>
        <strain evidence="1">Bolivian I</strain>
    </source>
</reference>
<proteinExistence type="predicted"/>
<gene>
    <name evidence="1" type="ORF">MKS88_005166</name>
</gene>
<keyword evidence="2" id="KW-1185">Reference proteome</keyword>